<dbReference type="Gene3D" id="3.30.1370.80">
    <property type="entry name" value="Molybdopterin cofactor biosynthesis MoaD-related, C-terminal domain"/>
    <property type="match status" value="1"/>
</dbReference>
<feature type="domain" description="Molybdopterin cofactor biosynthesis MoaD-related C-terminal" evidence="2">
    <location>
        <begin position="26"/>
        <end position="112"/>
    </location>
</feature>
<feature type="region of interest" description="Disordered" evidence="1">
    <location>
        <begin position="1"/>
        <end position="23"/>
    </location>
</feature>
<evidence type="ECO:0000313" key="3">
    <source>
        <dbReference type="EMBL" id="MFC5135179.1"/>
    </source>
</evidence>
<proteinExistence type="predicted"/>
<evidence type="ECO:0000256" key="1">
    <source>
        <dbReference type="SAM" id="MobiDB-lite"/>
    </source>
</evidence>
<comment type="caution">
    <text evidence="3">The sequence shown here is derived from an EMBL/GenBank/DDBJ whole genome shotgun (WGS) entry which is preliminary data.</text>
</comment>
<dbReference type="Pfam" id="PF09189">
    <property type="entry name" value="MoaD_arch"/>
    <property type="match status" value="1"/>
</dbReference>
<dbReference type="InterPro" id="IPR015272">
    <property type="entry name" value="MoadD_C"/>
</dbReference>
<organism evidence="3 4">
    <name type="scientific">Halorubrum glutamatedens</name>
    <dbReference type="NCBI Taxonomy" id="2707018"/>
    <lineage>
        <taxon>Archaea</taxon>
        <taxon>Methanobacteriati</taxon>
        <taxon>Methanobacteriota</taxon>
        <taxon>Stenosarchaea group</taxon>
        <taxon>Halobacteria</taxon>
        <taxon>Halobacteriales</taxon>
        <taxon>Haloferacaceae</taxon>
        <taxon>Halorubrum</taxon>
    </lineage>
</organism>
<dbReference type="AlphaFoldDB" id="A0ABD5QU45"/>
<dbReference type="RefSeq" id="WP_203227877.1">
    <property type="nucleotide sequence ID" value="NZ_JBHSKV010000014.1"/>
</dbReference>
<evidence type="ECO:0000259" key="2">
    <source>
        <dbReference type="Pfam" id="PF09189"/>
    </source>
</evidence>
<gene>
    <name evidence="3" type="ORF">ACFPJA_10680</name>
</gene>
<feature type="compositionally biased region" description="Acidic residues" evidence="1">
    <location>
        <begin position="1"/>
        <end position="12"/>
    </location>
</feature>
<keyword evidence="4" id="KW-1185">Reference proteome</keyword>
<evidence type="ECO:0000313" key="4">
    <source>
        <dbReference type="Proteomes" id="UP001596145"/>
    </source>
</evidence>
<sequence length="112" mass="11887">MEGDAADEEAEAPPEPTTEPGWVRREVAYRGISRRLAAHYLENLGGELVGTDDPAAATRVDGEGWRATLDAATVTAAASITLTEVTVSFAGEESVLDELLPKFERKAMRAGG</sequence>
<dbReference type="EMBL" id="JBHSKV010000014">
    <property type="protein sequence ID" value="MFC5135179.1"/>
    <property type="molecule type" value="Genomic_DNA"/>
</dbReference>
<accession>A0ABD5QU45</accession>
<protein>
    <recommendedName>
        <fullName evidence="2">Molybdopterin cofactor biosynthesis MoaD-related C-terminal domain-containing protein</fullName>
    </recommendedName>
</protein>
<name>A0ABD5QU45_9EURY</name>
<dbReference type="InterPro" id="IPR036473">
    <property type="entry name" value="Mopterin_CF_MoaD-rel_C_sf"/>
</dbReference>
<reference evidence="3 4" key="1">
    <citation type="journal article" date="2019" name="Int. J. Syst. Evol. Microbiol.">
        <title>The Global Catalogue of Microorganisms (GCM) 10K type strain sequencing project: providing services to taxonomists for standard genome sequencing and annotation.</title>
        <authorList>
            <consortium name="The Broad Institute Genomics Platform"/>
            <consortium name="The Broad Institute Genome Sequencing Center for Infectious Disease"/>
            <person name="Wu L."/>
            <person name="Ma J."/>
        </authorList>
    </citation>
    <scope>NUCLEOTIDE SEQUENCE [LARGE SCALE GENOMIC DNA]</scope>
    <source>
        <strain evidence="3 4">CGMCC 1.16026</strain>
    </source>
</reference>
<dbReference type="Proteomes" id="UP001596145">
    <property type="component" value="Unassembled WGS sequence"/>
</dbReference>